<dbReference type="Proteomes" id="UP000636264">
    <property type="component" value="Unassembled WGS sequence"/>
</dbReference>
<keyword evidence="2" id="KW-1185">Reference proteome</keyword>
<dbReference type="AlphaFoldDB" id="A0A916RWE6"/>
<proteinExistence type="predicted"/>
<accession>A0A916RWE6</accession>
<evidence type="ECO:0000313" key="2">
    <source>
        <dbReference type="Proteomes" id="UP000636264"/>
    </source>
</evidence>
<reference evidence="1" key="2">
    <citation type="submission" date="2020-09" db="EMBL/GenBank/DDBJ databases">
        <authorList>
            <person name="Sun Q."/>
            <person name="Zhou Y."/>
        </authorList>
    </citation>
    <scope>NUCLEOTIDE SEQUENCE</scope>
    <source>
        <strain evidence="1">CGMCC 1.15320</strain>
    </source>
</reference>
<name>A0A916RWE6_9HYPH</name>
<comment type="caution">
    <text evidence="1">The sequence shown here is derived from an EMBL/GenBank/DDBJ whole genome shotgun (WGS) entry which is preliminary data.</text>
</comment>
<organism evidence="1 2">
    <name type="scientific">Nitratireductor aestuarii</name>
    <dbReference type="NCBI Taxonomy" id="1735103"/>
    <lineage>
        <taxon>Bacteria</taxon>
        <taxon>Pseudomonadati</taxon>
        <taxon>Pseudomonadota</taxon>
        <taxon>Alphaproteobacteria</taxon>
        <taxon>Hyphomicrobiales</taxon>
        <taxon>Phyllobacteriaceae</taxon>
        <taxon>Nitratireductor</taxon>
    </lineage>
</organism>
<sequence>MWKLWPAITGGAIALALLGTWAGFAFLGEQPQLSSPAAEATASGVENMRPFVLVSFDDRATMAQITRSLQALGVEIESGPLPGGVYRVSIPAEDGTTYDAIAAKLDQDPLVGRLVIGRRPPN</sequence>
<evidence type="ECO:0000313" key="1">
    <source>
        <dbReference type="EMBL" id="GGA70116.1"/>
    </source>
</evidence>
<gene>
    <name evidence="1" type="ORF">GCM10011385_24930</name>
</gene>
<protein>
    <submittedName>
        <fullName evidence="1">Uncharacterized protein</fullName>
    </submittedName>
</protein>
<dbReference type="EMBL" id="BMIF01000007">
    <property type="protein sequence ID" value="GGA70116.1"/>
    <property type="molecule type" value="Genomic_DNA"/>
</dbReference>
<reference evidence="1" key="1">
    <citation type="journal article" date="2014" name="Int. J. Syst. Evol. Microbiol.">
        <title>Complete genome sequence of Corynebacterium casei LMG S-19264T (=DSM 44701T), isolated from a smear-ripened cheese.</title>
        <authorList>
            <consortium name="US DOE Joint Genome Institute (JGI-PGF)"/>
            <person name="Walter F."/>
            <person name="Albersmeier A."/>
            <person name="Kalinowski J."/>
            <person name="Ruckert C."/>
        </authorList>
    </citation>
    <scope>NUCLEOTIDE SEQUENCE</scope>
    <source>
        <strain evidence="1">CGMCC 1.15320</strain>
    </source>
</reference>